<reference evidence="1" key="2">
    <citation type="submission" date="2017-06" db="EMBL/GenBank/DDBJ databases">
        <title>The pomegranate genome and the genomics of punicalagin biosynthesis.</title>
        <authorList>
            <person name="Xu C."/>
        </authorList>
    </citation>
    <scope>NUCLEOTIDE SEQUENCE [LARGE SCALE GENOMIC DNA]</scope>
    <source>
        <tissue evidence="1">Fresh leaf</tissue>
    </source>
</reference>
<dbReference type="PANTHER" id="PTHR37181">
    <property type="entry name" value="F6A14.6 PROTEIN"/>
    <property type="match status" value="1"/>
</dbReference>
<dbReference type="Proteomes" id="UP000233551">
    <property type="component" value="Unassembled WGS sequence"/>
</dbReference>
<organism evidence="1 3">
    <name type="scientific">Punica granatum</name>
    <name type="common">Pomegranate</name>
    <dbReference type="NCBI Taxonomy" id="22663"/>
    <lineage>
        <taxon>Eukaryota</taxon>
        <taxon>Viridiplantae</taxon>
        <taxon>Streptophyta</taxon>
        <taxon>Embryophyta</taxon>
        <taxon>Tracheophyta</taxon>
        <taxon>Spermatophyta</taxon>
        <taxon>Magnoliopsida</taxon>
        <taxon>eudicotyledons</taxon>
        <taxon>Gunneridae</taxon>
        <taxon>Pentapetalae</taxon>
        <taxon>rosids</taxon>
        <taxon>malvids</taxon>
        <taxon>Myrtales</taxon>
        <taxon>Lythraceae</taxon>
        <taxon>Punica</taxon>
    </lineage>
</organism>
<dbReference type="STRING" id="22663.A0A218VXW3"/>
<protein>
    <submittedName>
        <fullName evidence="1">Uncharacterized protein</fullName>
    </submittedName>
</protein>
<dbReference type="EMBL" id="PGOL01000900">
    <property type="protein sequence ID" value="PKI63216.1"/>
    <property type="molecule type" value="Genomic_DNA"/>
</dbReference>
<proteinExistence type="predicted"/>
<sequence length="396" mass="44416">MTLLETIAKASAARGPDDLATEFPIVLNPDCSLLKPKNEAPNPASLANPIMGWQFSKADSKIMELVKGFSMTLKRKLKDTNRFNGKEFLSILNPFLEKVRGAVGTEKIRVDRNDPAYTRVLMENVGFLMGKDLTGLVLEACVAFELWELVSSMIAFGIVERSFYPNLVLNIVAKRRSDLIVLCIRHASDLKSMELICILKYFLCPPRDAFATMASVRQEWEDQGALSIRNAKDTKLNGEKLRFDRDAAILLMIALDNFSDPELCLHYLLVSPNIDETVLSFAISKLNGEELTSLIRYLGKWLRKYERFPQAVPCSRAASLFGLVACNWVPRLEDVIRCIGLLLDENFSSLVLHSGFHEELRSLERVVSQLTAEVRLCGSMANVVESLLNEDKPVVV</sequence>
<dbReference type="PANTHER" id="PTHR37181:SF1">
    <property type="entry name" value="F6A14.6 PROTEIN"/>
    <property type="match status" value="1"/>
</dbReference>
<gene>
    <name evidence="1" type="ORF">CDL15_Pgr008915</name>
    <name evidence="2" type="ORF">CRG98_016401</name>
</gene>
<dbReference type="OrthoDB" id="783877at2759"/>
<dbReference type="AlphaFoldDB" id="A0A218VXW3"/>
<evidence type="ECO:0000313" key="4">
    <source>
        <dbReference type="Proteomes" id="UP000233551"/>
    </source>
</evidence>
<evidence type="ECO:0000313" key="2">
    <source>
        <dbReference type="EMBL" id="PKI63216.1"/>
    </source>
</evidence>
<evidence type="ECO:0000313" key="3">
    <source>
        <dbReference type="Proteomes" id="UP000197138"/>
    </source>
</evidence>
<dbReference type="Proteomes" id="UP000197138">
    <property type="component" value="Unassembled WGS sequence"/>
</dbReference>
<name>A0A218VXW3_PUNGR</name>
<evidence type="ECO:0000313" key="1">
    <source>
        <dbReference type="EMBL" id="OWM65325.1"/>
    </source>
</evidence>
<reference evidence="3" key="1">
    <citation type="journal article" date="2017" name="Plant J.">
        <title>The pomegranate (Punica granatum L.) genome and the genomics of punicalagin biosynthesis.</title>
        <authorList>
            <person name="Qin G."/>
            <person name="Xu C."/>
            <person name="Ming R."/>
            <person name="Tang H."/>
            <person name="Guyot R."/>
            <person name="Kramer E.M."/>
            <person name="Hu Y."/>
            <person name="Yi X."/>
            <person name="Qi Y."/>
            <person name="Xu X."/>
            <person name="Gao Z."/>
            <person name="Pan H."/>
            <person name="Jian J."/>
            <person name="Tian Y."/>
            <person name="Yue Z."/>
            <person name="Xu Y."/>
        </authorList>
    </citation>
    <scope>NUCLEOTIDE SEQUENCE [LARGE SCALE GENOMIC DNA]</scope>
    <source>
        <strain evidence="3">cv. Dabenzi</strain>
    </source>
</reference>
<reference evidence="2 4" key="3">
    <citation type="submission" date="2017-11" db="EMBL/GenBank/DDBJ databases">
        <title>De-novo sequencing of pomegranate (Punica granatum L.) genome.</title>
        <authorList>
            <person name="Akparov Z."/>
            <person name="Amiraslanov A."/>
            <person name="Hajiyeva S."/>
            <person name="Abbasov M."/>
            <person name="Kaur K."/>
            <person name="Hamwieh A."/>
            <person name="Solovyev V."/>
            <person name="Salamov A."/>
            <person name="Braich B."/>
            <person name="Kosarev P."/>
            <person name="Mahmoud A."/>
            <person name="Hajiyev E."/>
            <person name="Babayeva S."/>
            <person name="Izzatullayeva V."/>
            <person name="Mammadov A."/>
            <person name="Mammadov A."/>
            <person name="Sharifova S."/>
            <person name="Ojaghi J."/>
            <person name="Eynullazada K."/>
            <person name="Bayramov B."/>
            <person name="Abdulazimova A."/>
            <person name="Shahmuradov I."/>
        </authorList>
    </citation>
    <scope>NUCLEOTIDE SEQUENCE [LARGE SCALE GENOMIC DNA]</scope>
    <source>
        <strain evidence="2">AG2017</strain>
        <strain evidence="4">cv. AG2017</strain>
        <tissue evidence="2">Leaf</tissue>
    </source>
</reference>
<comment type="caution">
    <text evidence="1">The sequence shown here is derived from an EMBL/GenBank/DDBJ whole genome shotgun (WGS) entry which is preliminary data.</text>
</comment>
<keyword evidence="4" id="KW-1185">Reference proteome</keyword>
<accession>A0A218VXW3</accession>
<dbReference type="EMBL" id="MTKT01005615">
    <property type="protein sequence ID" value="OWM65325.1"/>
    <property type="molecule type" value="Genomic_DNA"/>
</dbReference>
<dbReference type="GeneID" id="116215356"/>